<proteinExistence type="predicted"/>
<reference evidence="2 3" key="1">
    <citation type="submission" date="2024-09" db="EMBL/GenBank/DDBJ databases">
        <authorList>
            <person name="Sun Q."/>
            <person name="Mori K."/>
        </authorList>
    </citation>
    <scope>NUCLEOTIDE SEQUENCE [LARGE SCALE GENOMIC DNA]</scope>
    <source>
        <strain evidence="2 3">TBRC 0563</strain>
    </source>
</reference>
<keyword evidence="3" id="KW-1185">Reference proteome</keyword>
<evidence type="ECO:0000313" key="2">
    <source>
        <dbReference type="EMBL" id="MFB9831124.1"/>
    </source>
</evidence>
<accession>A0ABV5YAE2</accession>
<dbReference type="Proteomes" id="UP001589627">
    <property type="component" value="Unassembled WGS sequence"/>
</dbReference>
<sequence length="71" mass="7311">MDAAAHEAGVTEPGAPSVSGSDGSDEALKVRAEFVAVSGSEGEALEAGQLAVIREILLWQHRRTDPPAAVE</sequence>
<dbReference type="EMBL" id="JBHLZP010000009">
    <property type="protein sequence ID" value="MFB9831124.1"/>
    <property type="molecule type" value="Genomic_DNA"/>
</dbReference>
<protein>
    <submittedName>
        <fullName evidence="2">Uncharacterized protein</fullName>
    </submittedName>
</protein>
<dbReference type="RefSeq" id="WP_378194562.1">
    <property type="nucleotide sequence ID" value="NZ_JBHLZP010000009.1"/>
</dbReference>
<name>A0ABV5YAE2_9ACTN</name>
<evidence type="ECO:0000256" key="1">
    <source>
        <dbReference type="SAM" id="MobiDB-lite"/>
    </source>
</evidence>
<gene>
    <name evidence="2" type="ORF">ACFFNX_02860</name>
</gene>
<organism evidence="2 3">
    <name type="scientific">Actinoallomurus acaciae</name>
    <dbReference type="NCBI Taxonomy" id="502577"/>
    <lineage>
        <taxon>Bacteria</taxon>
        <taxon>Bacillati</taxon>
        <taxon>Actinomycetota</taxon>
        <taxon>Actinomycetes</taxon>
        <taxon>Streptosporangiales</taxon>
        <taxon>Thermomonosporaceae</taxon>
        <taxon>Actinoallomurus</taxon>
    </lineage>
</organism>
<comment type="caution">
    <text evidence="2">The sequence shown here is derived from an EMBL/GenBank/DDBJ whole genome shotgun (WGS) entry which is preliminary data.</text>
</comment>
<evidence type="ECO:0000313" key="3">
    <source>
        <dbReference type="Proteomes" id="UP001589627"/>
    </source>
</evidence>
<feature type="region of interest" description="Disordered" evidence="1">
    <location>
        <begin position="1"/>
        <end position="25"/>
    </location>
</feature>